<sequence length="131" mass="15089">MKIRIFAVMIAVMSLLMTNIVLAGVYGNSNQEMFDNPAFREYVDSFMTDAYGEGNYRLEWLNQETPKVDILSIYTQNGKYDDRISLRVDGYALVASYYHTDGMKCEDKDYAYGARIALRDVDFGKFFKPDP</sequence>
<gene>
    <name evidence="2" type="ORF">SAMN04487771_10075</name>
</gene>
<feature type="chain" id="PRO_5011652075" evidence="1">
    <location>
        <begin position="24"/>
        <end position="131"/>
    </location>
</feature>
<organism evidence="2 3">
    <name type="scientific">[Clostridium] aminophilum</name>
    <dbReference type="NCBI Taxonomy" id="1526"/>
    <lineage>
        <taxon>Bacteria</taxon>
        <taxon>Bacillati</taxon>
        <taxon>Bacillota</taxon>
        <taxon>Clostridia</taxon>
        <taxon>Lachnospirales</taxon>
        <taxon>Lachnospiraceae</taxon>
    </lineage>
</organism>
<name>A0A1I0CDB5_9FIRM</name>
<evidence type="ECO:0000256" key="1">
    <source>
        <dbReference type="SAM" id="SignalP"/>
    </source>
</evidence>
<keyword evidence="3" id="KW-1185">Reference proteome</keyword>
<keyword evidence="1" id="KW-0732">Signal</keyword>
<accession>A0A1I0CDB5</accession>
<proteinExistence type="predicted"/>
<feature type="signal peptide" evidence="1">
    <location>
        <begin position="1"/>
        <end position="23"/>
    </location>
</feature>
<reference evidence="2 3" key="1">
    <citation type="submission" date="2016-10" db="EMBL/GenBank/DDBJ databases">
        <authorList>
            <person name="de Groot N.N."/>
        </authorList>
    </citation>
    <scope>NUCLEOTIDE SEQUENCE [LARGE SCALE GENOMIC DNA]</scope>
    <source>
        <strain evidence="2 3">KH1P1</strain>
    </source>
</reference>
<dbReference type="AlphaFoldDB" id="A0A1I0CDB5"/>
<protein>
    <submittedName>
        <fullName evidence="2">Uncharacterized protein</fullName>
    </submittedName>
</protein>
<dbReference type="RefSeq" id="WP_074648830.1">
    <property type="nucleotide sequence ID" value="NZ_FOIL01000007.1"/>
</dbReference>
<dbReference type="EMBL" id="FOIL01000007">
    <property type="protein sequence ID" value="SET17551.1"/>
    <property type="molecule type" value="Genomic_DNA"/>
</dbReference>
<evidence type="ECO:0000313" key="3">
    <source>
        <dbReference type="Proteomes" id="UP000199820"/>
    </source>
</evidence>
<evidence type="ECO:0000313" key="2">
    <source>
        <dbReference type="EMBL" id="SET17551.1"/>
    </source>
</evidence>
<dbReference type="Proteomes" id="UP000199820">
    <property type="component" value="Unassembled WGS sequence"/>
</dbReference>